<dbReference type="EMBL" id="LDOV01000034">
    <property type="protein sequence ID" value="KLU99269.1"/>
    <property type="molecule type" value="Genomic_DNA"/>
</dbReference>
<comment type="similarity">
    <text evidence="1">Belongs to the LysR transcriptional regulatory family.</text>
</comment>
<gene>
    <name evidence="6" type="ORF">ABT58_18225</name>
</gene>
<evidence type="ECO:0000256" key="1">
    <source>
        <dbReference type="ARBA" id="ARBA00009437"/>
    </source>
</evidence>
<keyword evidence="7" id="KW-1185">Reference proteome</keyword>
<dbReference type="PANTHER" id="PTHR30118">
    <property type="entry name" value="HTH-TYPE TRANSCRIPTIONAL REGULATOR LEUO-RELATED"/>
    <property type="match status" value="1"/>
</dbReference>
<dbReference type="GO" id="GO:0003677">
    <property type="term" value="F:DNA binding"/>
    <property type="evidence" value="ECO:0007669"/>
    <property type="project" value="UniProtKB-KW"/>
</dbReference>
<dbReference type="InterPro" id="IPR036390">
    <property type="entry name" value="WH_DNA-bd_sf"/>
</dbReference>
<evidence type="ECO:0000313" key="7">
    <source>
        <dbReference type="Proteomes" id="UP000036426"/>
    </source>
</evidence>
<dbReference type="InterPro" id="IPR005119">
    <property type="entry name" value="LysR_subst-bd"/>
</dbReference>
<dbReference type="AlphaFoldDB" id="A0A0J1GHU0"/>
<dbReference type="InterPro" id="IPR050389">
    <property type="entry name" value="LysR-type_TF"/>
</dbReference>
<accession>A0A0J1GHU0</accession>
<dbReference type="SUPFAM" id="SSF46785">
    <property type="entry name" value="Winged helix' DNA-binding domain"/>
    <property type="match status" value="1"/>
</dbReference>
<protein>
    <recommendedName>
        <fullName evidence="5">HTH lysR-type domain-containing protein</fullName>
    </recommendedName>
</protein>
<dbReference type="SUPFAM" id="SSF53850">
    <property type="entry name" value="Periplasmic binding protein-like II"/>
    <property type="match status" value="1"/>
</dbReference>
<dbReference type="PRINTS" id="PR00039">
    <property type="entry name" value="HTHLYSR"/>
</dbReference>
<dbReference type="Pfam" id="PF03466">
    <property type="entry name" value="LysR_substrate"/>
    <property type="match status" value="1"/>
</dbReference>
<dbReference type="Gene3D" id="3.40.190.10">
    <property type="entry name" value="Periplasmic binding protein-like II"/>
    <property type="match status" value="2"/>
</dbReference>
<sequence>MAKDRFTNLDLNLLRTFMVIAQEQNLRKASARLFVTQPAMSHALQRLRHHFDDELFTKTRTGLSPTPYAERLYAQLSPVMDHLARTINNHETFSPAKLDGKIRIALSPQFLATIGSQLFLQIHHAAPNLQVEVINWSKSTMVDIQQGEIAIGLNYDIPATSKELVRKTLKAGEAMVYVRKDHPYPHETIGLKEAADYPFACLIIPDRTEQRSDVERLFAQHQLTANIAFRSTSTHTVLEVVKATDMLFPCIHDLLNQEHDTFRKINVILDSNEQHYDIVAFYPYKNHNDPLTQWLTGLLADLLATSTPPTGQNEAEKEGK</sequence>
<dbReference type="InterPro" id="IPR036388">
    <property type="entry name" value="WH-like_DNA-bd_sf"/>
</dbReference>
<organism evidence="6 7">
    <name type="scientific">Photobacterium aphoticum</name>
    <dbReference type="NCBI Taxonomy" id="754436"/>
    <lineage>
        <taxon>Bacteria</taxon>
        <taxon>Pseudomonadati</taxon>
        <taxon>Pseudomonadota</taxon>
        <taxon>Gammaproteobacteria</taxon>
        <taxon>Vibrionales</taxon>
        <taxon>Vibrionaceae</taxon>
        <taxon>Photobacterium</taxon>
    </lineage>
</organism>
<keyword evidence="4" id="KW-0804">Transcription</keyword>
<dbReference type="Pfam" id="PF00126">
    <property type="entry name" value="HTH_1"/>
    <property type="match status" value="1"/>
</dbReference>
<dbReference type="RefSeq" id="WP_047875881.1">
    <property type="nucleotide sequence ID" value="NZ_BMYC01000007.1"/>
</dbReference>
<dbReference type="InterPro" id="IPR000847">
    <property type="entry name" value="LysR_HTH_N"/>
</dbReference>
<dbReference type="OrthoDB" id="6395715at2"/>
<proteinExistence type="inferred from homology"/>
<evidence type="ECO:0000256" key="4">
    <source>
        <dbReference type="ARBA" id="ARBA00023163"/>
    </source>
</evidence>
<name>A0A0J1GHU0_9GAMM</name>
<dbReference type="GO" id="GO:0003700">
    <property type="term" value="F:DNA-binding transcription factor activity"/>
    <property type="evidence" value="ECO:0007669"/>
    <property type="project" value="InterPro"/>
</dbReference>
<keyword evidence="2" id="KW-0805">Transcription regulation</keyword>
<dbReference type="Gene3D" id="1.10.10.10">
    <property type="entry name" value="Winged helix-like DNA-binding domain superfamily/Winged helix DNA-binding domain"/>
    <property type="match status" value="1"/>
</dbReference>
<dbReference type="PATRIC" id="fig|754436.4.peg.3860"/>
<dbReference type="Proteomes" id="UP000036426">
    <property type="component" value="Unassembled WGS sequence"/>
</dbReference>
<reference evidence="6 7" key="1">
    <citation type="submission" date="2015-05" db="EMBL/GenBank/DDBJ databases">
        <title>Photobacterium galathea sp. nov.</title>
        <authorList>
            <person name="Machado H."/>
            <person name="Gram L."/>
        </authorList>
    </citation>
    <scope>NUCLEOTIDE SEQUENCE [LARGE SCALE GENOMIC DNA]</scope>
    <source>
        <strain evidence="6 7">DSM 25995</strain>
    </source>
</reference>
<dbReference type="PANTHER" id="PTHR30118:SF11">
    <property type="entry name" value="HTH-TYPE TRANSCRIPTIONAL REGULATOR YIDZ"/>
    <property type="match status" value="1"/>
</dbReference>
<evidence type="ECO:0000313" key="6">
    <source>
        <dbReference type="EMBL" id="KLU99269.1"/>
    </source>
</evidence>
<evidence type="ECO:0000256" key="2">
    <source>
        <dbReference type="ARBA" id="ARBA00023015"/>
    </source>
</evidence>
<dbReference type="PROSITE" id="PS50931">
    <property type="entry name" value="HTH_LYSR"/>
    <property type="match status" value="1"/>
</dbReference>
<evidence type="ECO:0000259" key="5">
    <source>
        <dbReference type="PROSITE" id="PS50931"/>
    </source>
</evidence>
<evidence type="ECO:0000256" key="3">
    <source>
        <dbReference type="ARBA" id="ARBA00023125"/>
    </source>
</evidence>
<comment type="caution">
    <text evidence="6">The sequence shown here is derived from an EMBL/GenBank/DDBJ whole genome shotgun (WGS) entry which is preliminary data.</text>
</comment>
<feature type="domain" description="HTH lysR-type" evidence="5">
    <location>
        <begin position="9"/>
        <end position="66"/>
    </location>
</feature>
<keyword evidence="3" id="KW-0238">DNA-binding</keyword>